<dbReference type="GO" id="GO:0009308">
    <property type="term" value="P:amine metabolic process"/>
    <property type="evidence" value="ECO:0007669"/>
    <property type="project" value="InterPro"/>
</dbReference>
<name>A0A1A0HGQ5_9ASCO</name>
<dbReference type="GO" id="GO:0048038">
    <property type="term" value="F:quinone binding"/>
    <property type="evidence" value="ECO:0007669"/>
    <property type="project" value="InterPro"/>
</dbReference>
<dbReference type="SUPFAM" id="SSF49998">
    <property type="entry name" value="Amine oxidase catalytic domain"/>
    <property type="match status" value="1"/>
</dbReference>
<protein>
    <recommendedName>
        <fullName evidence="1">Copper amine oxidase catalytic domain-containing protein</fullName>
    </recommendedName>
</protein>
<dbReference type="RefSeq" id="XP_018713543.1">
    <property type="nucleotide sequence ID" value="XM_018859370.1"/>
</dbReference>
<gene>
    <name evidence="2" type="ORF">METBIDRAFT_9379</name>
</gene>
<evidence type="ECO:0000313" key="3">
    <source>
        <dbReference type="Proteomes" id="UP000092555"/>
    </source>
</evidence>
<proteinExistence type="predicted"/>
<dbReference type="Proteomes" id="UP000092555">
    <property type="component" value="Unassembled WGS sequence"/>
</dbReference>
<dbReference type="STRING" id="869754.A0A1A0HGQ5"/>
<dbReference type="OrthoDB" id="5379943at2759"/>
<dbReference type="Gene3D" id="2.70.98.20">
    <property type="entry name" value="Copper amine oxidase, catalytic domain"/>
    <property type="match status" value="1"/>
</dbReference>
<sequence>MPIDEDVTIPLGTVVGPNVMAAYHQHILSLRIGPAVDCHKNDVVYEDTEQRRTSCITPGTLSNLHSPTEHRRFTTTTRSTLSVNGKQGKIMMLAKQMLLADFNFFISIRTQFATQ</sequence>
<keyword evidence="3" id="KW-1185">Reference proteome</keyword>
<dbReference type="InterPro" id="IPR036460">
    <property type="entry name" value="Cu_amine_oxidase_C_sf"/>
</dbReference>
<dbReference type="GO" id="GO:0005507">
    <property type="term" value="F:copper ion binding"/>
    <property type="evidence" value="ECO:0007669"/>
    <property type="project" value="InterPro"/>
</dbReference>
<reference evidence="2 3" key="1">
    <citation type="submission" date="2016-05" db="EMBL/GenBank/DDBJ databases">
        <title>Comparative genomics of biotechnologically important yeasts.</title>
        <authorList>
            <consortium name="DOE Joint Genome Institute"/>
            <person name="Riley R."/>
            <person name="Haridas S."/>
            <person name="Wolfe K.H."/>
            <person name="Lopes M.R."/>
            <person name="Hittinger C.T."/>
            <person name="Goker M."/>
            <person name="Salamov A."/>
            <person name="Wisecaver J."/>
            <person name="Long T.M."/>
            <person name="Aerts A.L."/>
            <person name="Barry K."/>
            <person name="Choi C."/>
            <person name="Clum A."/>
            <person name="Coughlan A.Y."/>
            <person name="Deshpande S."/>
            <person name="Douglass A.P."/>
            <person name="Hanson S.J."/>
            <person name="Klenk H.-P."/>
            <person name="LaButti K."/>
            <person name="Lapidus A."/>
            <person name="Lindquist E."/>
            <person name="Lipzen A."/>
            <person name="Meier-kolthoff J.P."/>
            <person name="Ohm R.A."/>
            <person name="Otillar R.P."/>
            <person name="Pangilinan J."/>
            <person name="Peng Y."/>
            <person name="Rokas A."/>
            <person name="Rosa C.A."/>
            <person name="Scheuner C."/>
            <person name="Sibirny A.A."/>
            <person name="Slot J.C."/>
            <person name="Stielow J.B."/>
            <person name="Sun H."/>
            <person name="Kurtzman C.P."/>
            <person name="Blackwell M."/>
            <person name="Grigoriev I.V."/>
            <person name="Jeffries T.W."/>
        </authorList>
    </citation>
    <scope>NUCLEOTIDE SEQUENCE [LARGE SCALE GENOMIC DNA]</scope>
    <source>
        <strain evidence="2 3">NRRL YB-4993</strain>
    </source>
</reference>
<evidence type="ECO:0000259" key="1">
    <source>
        <dbReference type="Pfam" id="PF01179"/>
    </source>
</evidence>
<dbReference type="Pfam" id="PF01179">
    <property type="entry name" value="Cu_amine_oxid"/>
    <property type="match status" value="1"/>
</dbReference>
<dbReference type="AlphaFoldDB" id="A0A1A0HGQ5"/>
<evidence type="ECO:0000313" key="2">
    <source>
        <dbReference type="EMBL" id="OBA23062.1"/>
    </source>
</evidence>
<comment type="caution">
    <text evidence="2">The sequence shown here is derived from an EMBL/GenBank/DDBJ whole genome shotgun (WGS) entry which is preliminary data.</text>
</comment>
<dbReference type="GeneID" id="30032345"/>
<dbReference type="InterPro" id="IPR015798">
    <property type="entry name" value="Cu_amine_oxidase_C"/>
</dbReference>
<organism evidence="2 3">
    <name type="scientific">Metschnikowia bicuspidata var. bicuspidata NRRL YB-4993</name>
    <dbReference type="NCBI Taxonomy" id="869754"/>
    <lineage>
        <taxon>Eukaryota</taxon>
        <taxon>Fungi</taxon>
        <taxon>Dikarya</taxon>
        <taxon>Ascomycota</taxon>
        <taxon>Saccharomycotina</taxon>
        <taxon>Pichiomycetes</taxon>
        <taxon>Metschnikowiaceae</taxon>
        <taxon>Metschnikowia</taxon>
    </lineage>
</organism>
<accession>A0A1A0HGQ5</accession>
<dbReference type="GO" id="GO:0008131">
    <property type="term" value="F:primary methylamine oxidase activity"/>
    <property type="evidence" value="ECO:0007669"/>
    <property type="project" value="InterPro"/>
</dbReference>
<feature type="domain" description="Copper amine oxidase catalytic" evidence="1">
    <location>
        <begin position="8"/>
        <end position="89"/>
    </location>
</feature>
<dbReference type="EMBL" id="LXTC01000001">
    <property type="protein sequence ID" value="OBA23062.1"/>
    <property type="molecule type" value="Genomic_DNA"/>
</dbReference>